<protein>
    <submittedName>
        <fullName evidence="1">Zinc finger protein 90</fullName>
    </submittedName>
</protein>
<reference evidence="1 2" key="1">
    <citation type="submission" date="2019-08" db="EMBL/GenBank/DDBJ databases">
        <title>Whole genome of Aphis craccivora.</title>
        <authorList>
            <person name="Voronova N.V."/>
            <person name="Shulinski R.S."/>
            <person name="Bandarenka Y.V."/>
            <person name="Zhorov D.G."/>
            <person name="Warner D."/>
        </authorList>
    </citation>
    <scope>NUCLEOTIDE SEQUENCE [LARGE SCALE GENOMIC DNA]</scope>
    <source>
        <strain evidence="1">180601</strain>
        <tissue evidence="1">Whole Body</tissue>
    </source>
</reference>
<dbReference type="EMBL" id="VUJU01000222">
    <property type="protein sequence ID" value="KAF0772022.1"/>
    <property type="molecule type" value="Genomic_DNA"/>
</dbReference>
<evidence type="ECO:0000313" key="1">
    <source>
        <dbReference type="EMBL" id="KAF0772022.1"/>
    </source>
</evidence>
<proteinExistence type="predicted"/>
<organism evidence="1 2">
    <name type="scientific">Aphis craccivora</name>
    <name type="common">Cowpea aphid</name>
    <dbReference type="NCBI Taxonomy" id="307492"/>
    <lineage>
        <taxon>Eukaryota</taxon>
        <taxon>Metazoa</taxon>
        <taxon>Ecdysozoa</taxon>
        <taxon>Arthropoda</taxon>
        <taxon>Hexapoda</taxon>
        <taxon>Insecta</taxon>
        <taxon>Pterygota</taxon>
        <taxon>Neoptera</taxon>
        <taxon>Paraneoptera</taxon>
        <taxon>Hemiptera</taxon>
        <taxon>Sternorrhyncha</taxon>
        <taxon>Aphidomorpha</taxon>
        <taxon>Aphidoidea</taxon>
        <taxon>Aphididae</taxon>
        <taxon>Aphidini</taxon>
        <taxon>Aphis</taxon>
        <taxon>Aphis</taxon>
    </lineage>
</organism>
<sequence length="84" mass="9107">MPQQTAVFMYSTAGPDGQTVTLQLRETDETIELPASMLSKMSRQTDTATLSISYQDSAEVLTDGTIDLLLATTPLHTSGKSVWI</sequence>
<keyword evidence="2" id="KW-1185">Reference proteome</keyword>
<dbReference type="Proteomes" id="UP000478052">
    <property type="component" value="Unassembled WGS sequence"/>
</dbReference>
<name>A0A6G0ZL32_APHCR</name>
<evidence type="ECO:0000313" key="2">
    <source>
        <dbReference type="Proteomes" id="UP000478052"/>
    </source>
</evidence>
<gene>
    <name evidence="1" type="ORF">FWK35_00031418</name>
</gene>
<accession>A0A6G0ZL32</accession>
<comment type="caution">
    <text evidence="1">The sequence shown here is derived from an EMBL/GenBank/DDBJ whole genome shotgun (WGS) entry which is preliminary data.</text>
</comment>
<dbReference type="AlphaFoldDB" id="A0A6G0ZL32"/>
<dbReference type="OrthoDB" id="6607435at2759"/>